<organism evidence="8 9">
    <name type="scientific">Gluconobacter thailandicus NBRC 3257</name>
    <dbReference type="NCBI Taxonomy" id="1381097"/>
    <lineage>
        <taxon>Bacteria</taxon>
        <taxon>Pseudomonadati</taxon>
        <taxon>Pseudomonadota</taxon>
        <taxon>Alphaproteobacteria</taxon>
        <taxon>Acetobacterales</taxon>
        <taxon>Acetobacteraceae</taxon>
        <taxon>Gluconobacter</taxon>
    </lineage>
</organism>
<dbReference type="EMBL" id="BASM01000026">
    <property type="protein sequence ID" value="GAD27047.1"/>
    <property type="molecule type" value="Genomic_DNA"/>
</dbReference>
<dbReference type="Proteomes" id="UP000018209">
    <property type="component" value="Unassembled WGS sequence"/>
</dbReference>
<sequence length="100" mass="10407">MATWLGTRGKEKRNFMTRQAVMTGLKHSEEGHASMTNNRKSTFARLMLVSALLTGTAVSLSACNTTRGAGQDVSAVGHATSNAATDAQRGIANATGASTH</sequence>
<name>A0ABQ0IXX2_GLUTH</name>
<evidence type="ECO:0000256" key="7">
    <source>
        <dbReference type="SAM" id="MobiDB-lite"/>
    </source>
</evidence>
<protein>
    <submittedName>
        <fullName evidence="8">Entericidin EcnAB</fullName>
    </submittedName>
</protein>
<gene>
    <name evidence="8" type="ORF">NBRC3257_2046</name>
</gene>
<evidence type="ECO:0000256" key="4">
    <source>
        <dbReference type="ARBA" id="ARBA00023136"/>
    </source>
</evidence>
<evidence type="ECO:0000313" key="9">
    <source>
        <dbReference type="Proteomes" id="UP000018209"/>
    </source>
</evidence>
<dbReference type="InterPro" id="IPR012556">
    <property type="entry name" value="Entericidin"/>
</dbReference>
<keyword evidence="3" id="KW-0732">Signal</keyword>
<keyword evidence="5" id="KW-0564">Palmitate</keyword>
<dbReference type="Pfam" id="PF08085">
    <property type="entry name" value="Entericidin"/>
    <property type="match status" value="1"/>
</dbReference>
<keyword evidence="6" id="KW-0449">Lipoprotein</keyword>
<keyword evidence="9" id="KW-1185">Reference proteome</keyword>
<reference evidence="8 9" key="1">
    <citation type="submission" date="2013-08" db="EMBL/GenBank/DDBJ databases">
        <title>Gluconobacter thailandicus NBRC 3257 whole genome sequence.</title>
        <authorList>
            <person name="Matsutani M."/>
            <person name="Yakushi T."/>
            <person name="Matsushita K."/>
        </authorList>
    </citation>
    <scope>NUCLEOTIDE SEQUENCE [LARGE SCALE GENOMIC DNA]</scope>
    <source>
        <strain evidence="8 9">NBRC 3257</strain>
    </source>
</reference>
<comment type="similarity">
    <text evidence="1">Belongs to the EcnA/EcnB lipoprotein family.</text>
</comment>
<feature type="region of interest" description="Disordered" evidence="7">
    <location>
        <begin position="81"/>
        <end position="100"/>
    </location>
</feature>
<evidence type="ECO:0000256" key="5">
    <source>
        <dbReference type="ARBA" id="ARBA00023139"/>
    </source>
</evidence>
<evidence type="ECO:0000313" key="8">
    <source>
        <dbReference type="EMBL" id="GAD27047.1"/>
    </source>
</evidence>
<proteinExistence type="inferred from homology"/>
<keyword evidence="4" id="KW-0472">Membrane</keyword>
<evidence type="ECO:0000256" key="2">
    <source>
        <dbReference type="ARBA" id="ARBA00022475"/>
    </source>
</evidence>
<comment type="caution">
    <text evidence="8">The sequence shown here is derived from an EMBL/GenBank/DDBJ whole genome shotgun (WGS) entry which is preliminary data.</text>
</comment>
<evidence type="ECO:0000256" key="3">
    <source>
        <dbReference type="ARBA" id="ARBA00022729"/>
    </source>
</evidence>
<evidence type="ECO:0000256" key="1">
    <source>
        <dbReference type="ARBA" id="ARBA00010296"/>
    </source>
</evidence>
<keyword evidence="2" id="KW-1003">Cell membrane</keyword>
<accession>A0ABQ0IXX2</accession>
<evidence type="ECO:0000256" key="6">
    <source>
        <dbReference type="ARBA" id="ARBA00023288"/>
    </source>
</evidence>